<dbReference type="EC" id="3.4.19.9" evidence="3 8"/>
<reference evidence="10 11" key="1">
    <citation type="submission" date="2025-04" db="UniProtKB">
        <authorList>
            <consortium name="RefSeq"/>
        </authorList>
    </citation>
    <scope>IDENTIFICATION</scope>
</reference>
<dbReference type="Pfam" id="PF07722">
    <property type="entry name" value="Peptidase_C26"/>
    <property type="match status" value="1"/>
</dbReference>
<dbReference type="OrthoDB" id="64220at2759"/>
<feature type="active site" description="Proton donor" evidence="7">
    <location>
        <position position="249"/>
    </location>
</feature>
<comment type="similarity">
    <text evidence="2">Belongs to the peptidase C26 family.</text>
</comment>
<keyword evidence="6 8" id="KW-0378">Hydrolase</keyword>
<feature type="active site" evidence="8">
    <location>
        <position position="249"/>
    </location>
</feature>
<evidence type="ECO:0000256" key="1">
    <source>
        <dbReference type="ARBA" id="ARBA00004239"/>
    </source>
</evidence>
<dbReference type="GO" id="GO:0005773">
    <property type="term" value="C:vacuole"/>
    <property type="evidence" value="ECO:0007669"/>
    <property type="project" value="TreeGrafter"/>
</dbReference>
<evidence type="ECO:0000256" key="2">
    <source>
        <dbReference type="ARBA" id="ARBA00011083"/>
    </source>
</evidence>
<feature type="active site" description="Nucleophile" evidence="7 8">
    <location>
        <position position="138"/>
    </location>
</feature>
<dbReference type="GO" id="GO:0005576">
    <property type="term" value="C:extracellular region"/>
    <property type="evidence" value="ECO:0007669"/>
    <property type="project" value="UniProtKB-SubCell"/>
</dbReference>
<evidence type="ECO:0000256" key="8">
    <source>
        <dbReference type="PROSITE-ProRule" id="PRU00607"/>
    </source>
</evidence>
<proteinExistence type="inferred from homology"/>
<accession>A0A6P4IYK4</accession>
<dbReference type="Proteomes" id="UP001652661">
    <property type="component" value="Chromosome 3L"/>
</dbReference>
<dbReference type="InterPro" id="IPR029062">
    <property type="entry name" value="Class_I_gatase-like"/>
</dbReference>
<dbReference type="RefSeq" id="XP_017028052.1">
    <property type="nucleotide sequence ID" value="XM_017172563.1"/>
</dbReference>
<dbReference type="GO" id="GO:0034722">
    <property type="term" value="F:gamma-glutamyl-peptidase activity"/>
    <property type="evidence" value="ECO:0007669"/>
    <property type="project" value="UniProtKB-UniRule"/>
</dbReference>
<sequence length="349" mass="39482">MSEGACASGPPPPLGQTPTIGVMCIDIATMLQKHFGAEYHSYLAASYIKYLEASGAHVVPVWIGRDRSYYKGIMDRVNGILLPGGAVYFDEAEMKSNPNLTNDCVRSSEHIYQLAMERNKQAKKENDAGGYFPLWGTCLGFQFLLIHAAETPEIRTDCQRIQQAMPLKLTEGYLKSQLLQNLSTQAAEQMERVPFASHHHQYCVTEECLESFGLANDWHTLGTQKDASGAEFISLIEHRHFPIFGSQFHPERAAFEQLFAGQDLCHESHTPVGIELAQLIGTRFVEVCRRNKNRFASPDEKARHLINNWQPVFSGVYKKSKWLQCYLFKKDEDYPEILVRTTASDKKET</sequence>
<name>A0A6P4IYK4_DROKI</name>
<dbReference type="PANTHER" id="PTHR11315:SF0">
    <property type="entry name" value="FOLATE GAMMA-GLUTAMYL HYDROLASE"/>
    <property type="match status" value="1"/>
</dbReference>
<comment type="catalytic activity">
    <reaction evidence="8">
        <text>(6S)-5,6,7,8-tetrahydrofolyl-(gamma-L-Glu)(n) + (n-1) H2O = (6S)-5,6,7,8-tetrahydrofolate + (n-1) L-glutamate</text>
        <dbReference type="Rhea" id="RHEA:56784"/>
        <dbReference type="Rhea" id="RHEA-COMP:14738"/>
        <dbReference type="ChEBI" id="CHEBI:15377"/>
        <dbReference type="ChEBI" id="CHEBI:29985"/>
        <dbReference type="ChEBI" id="CHEBI:57453"/>
        <dbReference type="ChEBI" id="CHEBI:141005"/>
        <dbReference type="EC" id="3.4.19.9"/>
    </reaction>
</comment>
<evidence type="ECO:0000256" key="4">
    <source>
        <dbReference type="ARBA" id="ARBA00022525"/>
    </source>
</evidence>
<dbReference type="PROSITE" id="PS51275">
    <property type="entry name" value="PEPTIDASE_C26_GGH"/>
    <property type="match status" value="1"/>
</dbReference>
<dbReference type="FunFam" id="3.40.50.880:FF:000054">
    <property type="entry name" value="Folate gamma-glutamyl hydrolase"/>
    <property type="match status" value="1"/>
</dbReference>
<evidence type="ECO:0000256" key="6">
    <source>
        <dbReference type="ARBA" id="ARBA00022801"/>
    </source>
</evidence>
<keyword evidence="5" id="KW-0732">Signal</keyword>
<evidence type="ECO:0000256" key="7">
    <source>
        <dbReference type="PIRSR" id="PIRSR615527-1"/>
    </source>
</evidence>
<dbReference type="PANTHER" id="PTHR11315">
    <property type="entry name" value="PROTEASE FAMILY C26 GAMMA-GLUTAMYL HYDROLASE"/>
    <property type="match status" value="1"/>
</dbReference>
<organism evidence="9 10">
    <name type="scientific">Drosophila kikkawai</name>
    <name type="common">Fruit fly</name>
    <dbReference type="NCBI Taxonomy" id="30033"/>
    <lineage>
        <taxon>Eukaryota</taxon>
        <taxon>Metazoa</taxon>
        <taxon>Ecdysozoa</taxon>
        <taxon>Arthropoda</taxon>
        <taxon>Hexapoda</taxon>
        <taxon>Insecta</taxon>
        <taxon>Pterygota</taxon>
        <taxon>Neoptera</taxon>
        <taxon>Endopterygota</taxon>
        <taxon>Diptera</taxon>
        <taxon>Brachycera</taxon>
        <taxon>Muscomorpha</taxon>
        <taxon>Ephydroidea</taxon>
        <taxon>Drosophilidae</taxon>
        <taxon>Drosophila</taxon>
        <taxon>Sophophora</taxon>
    </lineage>
</organism>
<dbReference type="PROSITE" id="PS51273">
    <property type="entry name" value="GATASE_TYPE_1"/>
    <property type="match status" value="1"/>
</dbReference>
<keyword evidence="4" id="KW-0964">Secreted</keyword>
<keyword evidence="9" id="KW-1185">Reference proteome</keyword>
<dbReference type="Gene3D" id="3.40.50.880">
    <property type="match status" value="1"/>
</dbReference>
<evidence type="ECO:0000256" key="3">
    <source>
        <dbReference type="ARBA" id="ARBA00012886"/>
    </source>
</evidence>
<dbReference type="RefSeq" id="XP_017028051.1">
    <property type="nucleotide sequence ID" value="XM_017172562.1"/>
</dbReference>
<dbReference type="GO" id="GO:0046900">
    <property type="term" value="P:tetrahydrofolylpolyglutamate metabolic process"/>
    <property type="evidence" value="ECO:0007669"/>
    <property type="project" value="TreeGrafter"/>
</dbReference>
<evidence type="ECO:0000256" key="5">
    <source>
        <dbReference type="ARBA" id="ARBA00022729"/>
    </source>
</evidence>
<gene>
    <name evidence="10 11" type="primary">LOC108078636</name>
</gene>
<evidence type="ECO:0000313" key="9">
    <source>
        <dbReference type="Proteomes" id="UP001652661"/>
    </source>
</evidence>
<evidence type="ECO:0000313" key="11">
    <source>
        <dbReference type="RefSeq" id="XP_017028052.1"/>
    </source>
</evidence>
<dbReference type="InterPro" id="IPR011697">
    <property type="entry name" value="Peptidase_C26"/>
</dbReference>
<dbReference type="InterPro" id="IPR015527">
    <property type="entry name" value="Pept_C26_g-glut_hydrolase"/>
</dbReference>
<dbReference type="SUPFAM" id="SSF52317">
    <property type="entry name" value="Class I glutamine amidotransferase-like"/>
    <property type="match status" value="1"/>
</dbReference>
<evidence type="ECO:0000313" key="10">
    <source>
        <dbReference type="RefSeq" id="XP_017028051.1"/>
    </source>
</evidence>
<protein>
    <recommendedName>
        <fullName evidence="3 8">folate gamma-glutamyl hydrolase</fullName>
        <ecNumber evidence="3 8">3.4.19.9</ecNumber>
    </recommendedName>
</protein>
<comment type="subcellular location">
    <subcellularLocation>
        <location evidence="1">Secreted</location>
        <location evidence="1">Extracellular space</location>
    </subcellularLocation>
</comment>
<dbReference type="AlphaFoldDB" id="A0A6P4IYK4"/>